<accession>A0AAX4K0V5</accession>
<reference evidence="1 2" key="1">
    <citation type="submission" date="2024-01" db="EMBL/GenBank/DDBJ databases">
        <title>Comparative genomics of Cryptococcus and Kwoniella reveals pathogenesis evolution and contrasting modes of karyotype evolution via chromosome fusion or intercentromeric recombination.</title>
        <authorList>
            <person name="Coelho M.A."/>
            <person name="David-Palma M."/>
            <person name="Shea T."/>
            <person name="Bowers K."/>
            <person name="McGinley-Smith S."/>
            <person name="Mohammad A.W."/>
            <person name="Gnirke A."/>
            <person name="Yurkov A.M."/>
            <person name="Nowrousian M."/>
            <person name="Sun S."/>
            <person name="Cuomo C.A."/>
            <person name="Heitman J."/>
        </authorList>
    </citation>
    <scope>NUCLEOTIDE SEQUENCE [LARGE SCALE GENOMIC DNA]</scope>
    <source>
        <strain evidence="1 2">CBS 6074</strain>
    </source>
</reference>
<proteinExistence type="predicted"/>
<sequence length="445" mass="51730">MSQTISAAERVWSIAPLRESILSAIPSENVPKIALVSQLSFEYMIRRKYRISEKKVIDRLFVTCKSRERKTIYRHAIRKLIFADGEKDVPHLARWPRLFKQFPCVDEIISEHDQVKRTIDKKGKSKLHLSYDLADTLPLDPKEPLKKRLGVPKSWEVTANIRSFVTTHNYEHIQSISEMQSIIKSNIVERFKMFGTVPSSFSVISTRLHSTCKMVYDIYRNLLEESLQLPPTLALIACDPTLPDLLYISRQYLEFLVIYIAPKVYNDVTVTFEDLYRTIKWNDLEKLTHLHLICKRQPVSHFTLESRGDGPEEIPTILQRRSDVNPLRSLCFFKLRLLYPPNTMLSPLQLQHERQYVCQVGKLLYHLTFNTLFSDIQSSICFIQSSMKNKSLPLEIEALYARDEFGSVKRAEFSKGLNKAFWTGILEKLSERLEVSLEKEASKKS</sequence>
<gene>
    <name evidence="1" type="ORF">L201_006132</name>
</gene>
<evidence type="ECO:0000313" key="2">
    <source>
        <dbReference type="Proteomes" id="UP001355207"/>
    </source>
</evidence>
<dbReference type="AlphaFoldDB" id="A0AAX4K0V5"/>
<name>A0AAX4K0V5_9TREE</name>
<dbReference type="RefSeq" id="XP_066077954.1">
    <property type="nucleotide sequence ID" value="XM_066221857.1"/>
</dbReference>
<organism evidence="1 2">
    <name type="scientific">Kwoniella dendrophila CBS 6074</name>
    <dbReference type="NCBI Taxonomy" id="1295534"/>
    <lineage>
        <taxon>Eukaryota</taxon>
        <taxon>Fungi</taxon>
        <taxon>Dikarya</taxon>
        <taxon>Basidiomycota</taxon>
        <taxon>Agaricomycotina</taxon>
        <taxon>Tremellomycetes</taxon>
        <taxon>Tremellales</taxon>
        <taxon>Cryptococcaceae</taxon>
        <taxon>Kwoniella</taxon>
    </lineage>
</organism>
<evidence type="ECO:0000313" key="1">
    <source>
        <dbReference type="EMBL" id="WWC91191.1"/>
    </source>
</evidence>
<dbReference type="EMBL" id="CP144105">
    <property type="protein sequence ID" value="WWC91191.1"/>
    <property type="molecule type" value="Genomic_DNA"/>
</dbReference>
<dbReference type="Proteomes" id="UP001355207">
    <property type="component" value="Chromosome 8"/>
</dbReference>
<dbReference type="GeneID" id="91096802"/>
<keyword evidence="2" id="KW-1185">Reference proteome</keyword>
<protein>
    <submittedName>
        <fullName evidence="1">Uncharacterized protein</fullName>
    </submittedName>
</protein>